<protein>
    <submittedName>
        <fullName evidence="1">Uncharacterized protein</fullName>
    </submittedName>
</protein>
<dbReference type="AlphaFoldDB" id="D0A8E7"/>
<proteinExistence type="predicted"/>
<evidence type="ECO:0000313" key="2">
    <source>
        <dbReference type="Proteomes" id="UP000002316"/>
    </source>
</evidence>
<sequence>MVSANRSTMPLSQGCAAAAGIPLEYFETRDHINHLISLGMPRVTPHTVPPKERVATLPVPPQQDHTELMLTISSGGSPQKSYFSTTESHLLTCGTLTPKTARKRPEIDSFDMEGAFAALVKRLESRVDEEDNKDMAS</sequence>
<dbReference type="GeneID" id="23866207"/>
<dbReference type="OrthoDB" id="250567at2759"/>
<dbReference type="RefSeq" id="XP_011780212.1">
    <property type="nucleotide sequence ID" value="XM_011781910.1"/>
</dbReference>
<reference evidence="2" key="1">
    <citation type="journal article" date="2010" name="PLoS Negl. Trop. Dis.">
        <title>The genome sequence of Trypanosoma brucei gambiense, causative agent of chronic human african trypanosomiasis.</title>
        <authorList>
            <person name="Jackson A.P."/>
            <person name="Sanders M."/>
            <person name="Berry A."/>
            <person name="McQuillan J."/>
            <person name="Aslett M.A."/>
            <person name="Quail M.A."/>
            <person name="Chukualim B."/>
            <person name="Capewell P."/>
            <person name="MacLeod A."/>
            <person name="Melville S.E."/>
            <person name="Gibson W."/>
            <person name="Barry J.D."/>
            <person name="Berriman M."/>
            <person name="Hertz-Fowler C."/>
        </authorList>
    </citation>
    <scope>NUCLEOTIDE SEQUENCE [LARGE SCALE GENOMIC DNA]</scope>
    <source>
        <strain evidence="2">MHOM/CI/86/DAL972</strain>
    </source>
</reference>
<dbReference type="VEuPathDB" id="TriTrypDB:Tbg972.11.10670"/>
<accession>D0A8E7</accession>
<organism evidence="1 2">
    <name type="scientific">Trypanosoma brucei gambiense (strain MHOM/CI/86/DAL972)</name>
    <dbReference type="NCBI Taxonomy" id="679716"/>
    <lineage>
        <taxon>Eukaryota</taxon>
        <taxon>Discoba</taxon>
        <taxon>Euglenozoa</taxon>
        <taxon>Kinetoplastea</taxon>
        <taxon>Metakinetoplastina</taxon>
        <taxon>Trypanosomatida</taxon>
        <taxon>Trypanosomatidae</taxon>
        <taxon>Trypanosoma</taxon>
    </lineage>
</organism>
<name>D0A8E7_TRYB9</name>
<gene>
    <name evidence="1" type="ORF">TbgDal_XI10670</name>
</gene>
<dbReference type="EMBL" id="FN554974">
    <property type="protein sequence ID" value="CBH17948.1"/>
    <property type="molecule type" value="Genomic_DNA"/>
</dbReference>
<dbReference type="KEGG" id="tbg:TbgDal_XI10670"/>
<evidence type="ECO:0000313" key="1">
    <source>
        <dbReference type="EMBL" id="CBH17948.1"/>
    </source>
</evidence>
<dbReference type="Proteomes" id="UP000002316">
    <property type="component" value="Chromosome 11"/>
</dbReference>